<protein>
    <submittedName>
        <fullName evidence="1">Uncharacterized protein</fullName>
    </submittedName>
</protein>
<gene>
    <name evidence="1" type="ORF">EVJ58_g1796</name>
</gene>
<accession>A0A4Y9YZZ1</accession>
<dbReference type="AlphaFoldDB" id="A0A4Y9YZZ1"/>
<dbReference type="EMBL" id="SEKV01000061">
    <property type="protein sequence ID" value="TFY67173.1"/>
    <property type="molecule type" value="Genomic_DNA"/>
</dbReference>
<reference evidence="1 2" key="1">
    <citation type="submission" date="2019-01" db="EMBL/GenBank/DDBJ databases">
        <title>Genome sequencing of the rare red list fungi Fomitopsis rosea.</title>
        <authorList>
            <person name="Buettner E."/>
            <person name="Kellner H."/>
        </authorList>
    </citation>
    <scope>NUCLEOTIDE SEQUENCE [LARGE SCALE GENOMIC DNA]</scope>
    <source>
        <strain evidence="1 2">DSM 105464</strain>
    </source>
</reference>
<evidence type="ECO:0000313" key="2">
    <source>
        <dbReference type="Proteomes" id="UP000298390"/>
    </source>
</evidence>
<sequence length="270" mass="29149">MYCPYHRSVEDWFQDFQRGSSVASECPCIVLSKEDSDAAFLGNTPQASPTAYAPDADIALYLNLNEHLLDANSSSIHPNLAINPLAAPIAQYVHAYMVSDGVVYRSSTYSQAIGTQYAPEGADPANTTNALQHHTYGGLLASTPPFAQAPAITVGGAAETVCFFGGPCDHLTLDMLPIQSKISVIQKHLKEHHEPTSGFTKDRCGNVICEWKDAARPCAKAVGDGLQLAKHVATVHLKLFQIKGADWTDIFQAIARFNIISILIYATSIS</sequence>
<name>A0A4Y9YZZ1_9APHY</name>
<proteinExistence type="predicted"/>
<organism evidence="1 2">
    <name type="scientific">Rhodofomes roseus</name>
    <dbReference type="NCBI Taxonomy" id="34475"/>
    <lineage>
        <taxon>Eukaryota</taxon>
        <taxon>Fungi</taxon>
        <taxon>Dikarya</taxon>
        <taxon>Basidiomycota</taxon>
        <taxon>Agaricomycotina</taxon>
        <taxon>Agaricomycetes</taxon>
        <taxon>Polyporales</taxon>
        <taxon>Rhodofomes</taxon>
    </lineage>
</organism>
<comment type="caution">
    <text evidence="1">The sequence shown here is derived from an EMBL/GenBank/DDBJ whole genome shotgun (WGS) entry which is preliminary data.</text>
</comment>
<dbReference type="Proteomes" id="UP000298390">
    <property type="component" value="Unassembled WGS sequence"/>
</dbReference>
<evidence type="ECO:0000313" key="1">
    <source>
        <dbReference type="EMBL" id="TFY67173.1"/>
    </source>
</evidence>